<feature type="transmembrane region" description="Helical" evidence="1">
    <location>
        <begin position="70"/>
        <end position="90"/>
    </location>
</feature>
<protein>
    <submittedName>
        <fullName evidence="2">DUF308 domain-containing protein</fullName>
    </submittedName>
</protein>
<organism evidence="2 3">
    <name type="scientific">Candidatus Barnesiella excrementipullorum</name>
    <dbReference type="NCBI Taxonomy" id="2838479"/>
    <lineage>
        <taxon>Bacteria</taxon>
        <taxon>Pseudomonadati</taxon>
        <taxon>Bacteroidota</taxon>
        <taxon>Bacteroidia</taxon>
        <taxon>Bacteroidales</taxon>
        <taxon>Barnesiellaceae</taxon>
        <taxon>Barnesiella</taxon>
    </lineage>
</organism>
<feature type="transmembrane region" description="Helical" evidence="1">
    <location>
        <begin position="96"/>
        <end position="116"/>
    </location>
</feature>
<dbReference type="Pfam" id="PF03729">
    <property type="entry name" value="DUF308"/>
    <property type="match status" value="2"/>
</dbReference>
<reference evidence="2" key="1">
    <citation type="journal article" date="2021" name="PeerJ">
        <title>Extensive microbial diversity within the chicken gut microbiome revealed by metagenomics and culture.</title>
        <authorList>
            <person name="Gilroy R."/>
            <person name="Ravi A."/>
            <person name="Getino M."/>
            <person name="Pursley I."/>
            <person name="Horton D.L."/>
            <person name="Alikhan N.F."/>
            <person name="Baker D."/>
            <person name="Gharbi K."/>
            <person name="Hall N."/>
            <person name="Watson M."/>
            <person name="Adriaenssens E.M."/>
            <person name="Foster-Nyarko E."/>
            <person name="Jarju S."/>
            <person name="Secka A."/>
            <person name="Antonio M."/>
            <person name="Oren A."/>
            <person name="Chaudhuri R.R."/>
            <person name="La Ragione R."/>
            <person name="Hildebrand F."/>
            <person name="Pallen M.J."/>
        </authorList>
    </citation>
    <scope>NUCLEOTIDE SEQUENCE</scope>
    <source>
        <strain evidence="2">ChiHjej12B11-16260</strain>
    </source>
</reference>
<comment type="caution">
    <text evidence="2">The sequence shown here is derived from an EMBL/GenBank/DDBJ whole genome shotgun (WGS) entry which is preliminary data.</text>
</comment>
<dbReference type="InterPro" id="IPR052712">
    <property type="entry name" value="Acid_resist_chaperone_HdeD"/>
</dbReference>
<dbReference type="PANTHER" id="PTHR34989:SF1">
    <property type="entry name" value="PROTEIN HDED"/>
    <property type="match status" value="1"/>
</dbReference>
<sequence>MKPMYNPLIHIILAFVLGIFMIAFPDYALHYIAIVLGLTLLIPGIIQVIRYLIEHSDKSRRNRRNSTLRFPMLATLSILAGVAIICFPATVAKIFIYLLAASLVFAGIYEIIFLSLLHRSIPIGYYILPILILITGILLFFNPLSITKAVMVAVFGIGSIAYGVSELIYYIKFRQ</sequence>
<gene>
    <name evidence="2" type="ORF">H9982_00690</name>
</gene>
<evidence type="ECO:0000313" key="3">
    <source>
        <dbReference type="Proteomes" id="UP000824246"/>
    </source>
</evidence>
<dbReference type="Proteomes" id="UP000824246">
    <property type="component" value="Unassembled WGS sequence"/>
</dbReference>
<keyword evidence="1" id="KW-0812">Transmembrane</keyword>
<proteinExistence type="predicted"/>
<dbReference type="InterPro" id="IPR005325">
    <property type="entry name" value="DUF308_memb"/>
</dbReference>
<feature type="transmembrane region" description="Helical" evidence="1">
    <location>
        <begin position="123"/>
        <end position="144"/>
    </location>
</feature>
<feature type="transmembrane region" description="Helical" evidence="1">
    <location>
        <begin position="150"/>
        <end position="171"/>
    </location>
</feature>
<accession>A0A9D1VQ31</accession>
<dbReference type="AlphaFoldDB" id="A0A9D1VQ31"/>
<feature type="transmembrane region" description="Helical" evidence="1">
    <location>
        <begin position="30"/>
        <end position="49"/>
    </location>
</feature>
<dbReference type="GO" id="GO:0005886">
    <property type="term" value="C:plasma membrane"/>
    <property type="evidence" value="ECO:0007669"/>
    <property type="project" value="TreeGrafter"/>
</dbReference>
<dbReference type="PANTHER" id="PTHR34989">
    <property type="entry name" value="PROTEIN HDED"/>
    <property type="match status" value="1"/>
</dbReference>
<name>A0A9D1VQ31_9BACT</name>
<dbReference type="EMBL" id="DXFB01000017">
    <property type="protein sequence ID" value="HIX44718.1"/>
    <property type="molecule type" value="Genomic_DNA"/>
</dbReference>
<evidence type="ECO:0000313" key="2">
    <source>
        <dbReference type="EMBL" id="HIX44718.1"/>
    </source>
</evidence>
<keyword evidence="1" id="KW-0472">Membrane</keyword>
<reference evidence="2" key="2">
    <citation type="submission" date="2021-04" db="EMBL/GenBank/DDBJ databases">
        <authorList>
            <person name="Gilroy R."/>
        </authorList>
    </citation>
    <scope>NUCLEOTIDE SEQUENCE</scope>
    <source>
        <strain evidence="2">ChiHjej12B11-16260</strain>
    </source>
</reference>
<evidence type="ECO:0000256" key="1">
    <source>
        <dbReference type="SAM" id="Phobius"/>
    </source>
</evidence>
<keyword evidence="1" id="KW-1133">Transmembrane helix</keyword>
<feature type="transmembrane region" description="Helical" evidence="1">
    <location>
        <begin position="7"/>
        <end position="24"/>
    </location>
</feature>